<protein>
    <submittedName>
        <fullName evidence="1">Uncharacterized protein</fullName>
    </submittedName>
</protein>
<name>A0A0C3INS8_PISTI</name>
<reference evidence="1 2" key="1">
    <citation type="submission" date="2014-04" db="EMBL/GenBank/DDBJ databases">
        <authorList>
            <consortium name="DOE Joint Genome Institute"/>
            <person name="Kuo A."/>
            <person name="Kohler A."/>
            <person name="Costa M.D."/>
            <person name="Nagy L.G."/>
            <person name="Floudas D."/>
            <person name="Copeland A."/>
            <person name="Barry K.W."/>
            <person name="Cichocki N."/>
            <person name="Veneault-Fourrey C."/>
            <person name="LaButti K."/>
            <person name="Lindquist E.A."/>
            <person name="Lipzen A."/>
            <person name="Lundell T."/>
            <person name="Morin E."/>
            <person name="Murat C."/>
            <person name="Sun H."/>
            <person name="Tunlid A."/>
            <person name="Henrissat B."/>
            <person name="Grigoriev I.V."/>
            <person name="Hibbett D.S."/>
            <person name="Martin F."/>
            <person name="Nordberg H.P."/>
            <person name="Cantor M.N."/>
            <person name="Hua S.X."/>
        </authorList>
    </citation>
    <scope>NUCLEOTIDE SEQUENCE [LARGE SCALE GENOMIC DNA]</scope>
    <source>
        <strain evidence="1 2">Marx 270</strain>
    </source>
</reference>
<evidence type="ECO:0000313" key="2">
    <source>
        <dbReference type="Proteomes" id="UP000054217"/>
    </source>
</evidence>
<proteinExistence type="predicted"/>
<dbReference type="InParanoid" id="A0A0C3INS8"/>
<dbReference type="EMBL" id="KN832013">
    <property type="protein sequence ID" value="KIN98632.1"/>
    <property type="molecule type" value="Genomic_DNA"/>
</dbReference>
<reference evidence="2" key="2">
    <citation type="submission" date="2015-01" db="EMBL/GenBank/DDBJ databases">
        <title>Evolutionary Origins and Diversification of the Mycorrhizal Mutualists.</title>
        <authorList>
            <consortium name="DOE Joint Genome Institute"/>
            <consortium name="Mycorrhizal Genomics Consortium"/>
            <person name="Kohler A."/>
            <person name="Kuo A."/>
            <person name="Nagy L.G."/>
            <person name="Floudas D."/>
            <person name="Copeland A."/>
            <person name="Barry K.W."/>
            <person name="Cichocki N."/>
            <person name="Veneault-Fourrey C."/>
            <person name="LaButti K."/>
            <person name="Lindquist E.A."/>
            <person name="Lipzen A."/>
            <person name="Lundell T."/>
            <person name="Morin E."/>
            <person name="Murat C."/>
            <person name="Riley R."/>
            <person name="Ohm R."/>
            <person name="Sun H."/>
            <person name="Tunlid A."/>
            <person name="Henrissat B."/>
            <person name="Grigoriev I.V."/>
            <person name="Hibbett D.S."/>
            <person name="Martin F."/>
        </authorList>
    </citation>
    <scope>NUCLEOTIDE SEQUENCE [LARGE SCALE GENOMIC DNA]</scope>
    <source>
        <strain evidence="2">Marx 270</strain>
    </source>
</reference>
<dbReference type="Proteomes" id="UP000054217">
    <property type="component" value="Unassembled WGS sequence"/>
</dbReference>
<gene>
    <name evidence="1" type="ORF">M404DRAFT_31128</name>
</gene>
<dbReference type="AlphaFoldDB" id="A0A0C3INS8"/>
<keyword evidence="2" id="KW-1185">Reference proteome</keyword>
<evidence type="ECO:0000313" key="1">
    <source>
        <dbReference type="EMBL" id="KIN98632.1"/>
    </source>
</evidence>
<organism evidence="1 2">
    <name type="scientific">Pisolithus tinctorius Marx 270</name>
    <dbReference type="NCBI Taxonomy" id="870435"/>
    <lineage>
        <taxon>Eukaryota</taxon>
        <taxon>Fungi</taxon>
        <taxon>Dikarya</taxon>
        <taxon>Basidiomycota</taxon>
        <taxon>Agaricomycotina</taxon>
        <taxon>Agaricomycetes</taxon>
        <taxon>Agaricomycetidae</taxon>
        <taxon>Boletales</taxon>
        <taxon>Sclerodermatineae</taxon>
        <taxon>Pisolithaceae</taxon>
        <taxon>Pisolithus</taxon>
    </lineage>
</organism>
<dbReference type="STRING" id="870435.A0A0C3INS8"/>
<sequence length="177" mass="20008">MSTTNTSTFIPAQSTNNIQPVITAENAKQMVEEAARVTMQELKGLRGQHGMHWCKVAQLVWAQLGMVHTVVQHLPPAFKIPPHLIAIDMHMVDPAIIQVMQTWPSFNQMMTAREADVKDHPWYRLHHQLKSHPYYKVMGELTGPLSRAEYQAQLVDKGKGKELGTDEAQGIWLPGEH</sequence>
<dbReference type="HOGENOM" id="CLU_082802_0_0_1"/>
<accession>A0A0C3INS8</accession>